<dbReference type="EMBL" id="QJJX01000003">
    <property type="protein sequence ID" value="PXX24159.1"/>
    <property type="molecule type" value="Genomic_DNA"/>
</dbReference>
<evidence type="ECO:0000313" key="3">
    <source>
        <dbReference type="Proteomes" id="UP000248314"/>
    </source>
</evidence>
<accession>A0A318I0K9</accession>
<dbReference type="Proteomes" id="UP000248314">
    <property type="component" value="Unassembled WGS sequence"/>
</dbReference>
<protein>
    <submittedName>
        <fullName evidence="2">Uncharacterized protein</fullName>
    </submittedName>
</protein>
<proteinExistence type="predicted"/>
<name>A0A318I0K9_9BACT</name>
<evidence type="ECO:0000256" key="1">
    <source>
        <dbReference type="SAM" id="Phobius"/>
    </source>
</evidence>
<reference evidence="2 3" key="1">
    <citation type="submission" date="2018-05" db="EMBL/GenBank/DDBJ databases">
        <title>Genomic Encyclopedia of Type Strains, Phase I: the one thousand microbial genomes (KMG-I) project.</title>
        <authorList>
            <person name="Kyrpides N."/>
        </authorList>
    </citation>
    <scope>NUCLEOTIDE SEQUENCE [LARGE SCALE GENOMIC DNA]</scope>
    <source>
        <strain evidence="2 3">DSM 15611</strain>
    </source>
</reference>
<feature type="transmembrane region" description="Helical" evidence="1">
    <location>
        <begin position="61"/>
        <end position="78"/>
    </location>
</feature>
<feature type="transmembrane region" description="Helical" evidence="1">
    <location>
        <begin position="6"/>
        <end position="29"/>
    </location>
</feature>
<dbReference type="AlphaFoldDB" id="A0A318I0K9"/>
<keyword evidence="1" id="KW-1133">Transmembrane helix</keyword>
<keyword evidence="1" id="KW-0812">Transmembrane</keyword>
<gene>
    <name evidence="2" type="ORF">EJ73_00401</name>
</gene>
<sequence>MFPEFLFFVLFPNIFYFILDILSVFATWCSPLRLHYKYRQSAPQYNTICIGSNNRFGLKSILFKLNAIIFLAFVLLEVKPMPGYGYIQSNKTHSQL</sequence>
<keyword evidence="3" id="KW-1185">Reference proteome</keyword>
<evidence type="ECO:0000313" key="2">
    <source>
        <dbReference type="EMBL" id="PXX24159.1"/>
    </source>
</evidence>
<keyword evidence="1" id="KW-0472">Membrane</keyword>
<organism evidence="2 3">
    <name type="scientific">Hoylesella shahii DSM 15611 = JCM 12083</name>
    <dbReference type="NCBI Taxonomy" id="1122991"/>
    <lineage>
        <taxon>Bacteria</taxon>
        <taxon>Pseudomonadati</taxon>
        <taxon>Bacteroidota</taxon>
        <taxon>Bacteroidia</taxon>
        <taxon>Bacteroidales</taxon>
        <taxon>Prevotellaceae</taxon>
        <taxon>Hoylesella</taxon>
    </lineage>
</organism>
<comment type="caution">
    <text evidence="2">The sequence shown here is derived from an EMBL/GenBank/DDBJ whole genome shotgun (WGS) entry which is preliminary data.</text>
</comment>